<dbReference type="InterPro" id="IPR010106">
    <property type="entry name" value="RpnA"/>
</dbReference>
<organism evidence="2 3">
    <name type="scientific">Drancourtella massiliensis</name>
    <dbReference type="NCBI Taxonomy" id="1632013"/>
    <lineage>
        <taxon>Bacteria</taxon>
        <taxon>Bacillati</taxon>
        <taxon>Bacillota</taxon>
        <taxon>Clostridia</taxon>
        <taxon>Eubacteriales</taxon>
        <taxon>Oscillospiraceae</taxon>
        <taxon>Drancourtella</taxon>
    </lineage>
</organism>
<proteinExistence type="predicted"/>
<dbReference type="RefSeq" id="WP_204864735.1">
    <property type="nucleotide sequence ID" value="NZ_JACJKH010000040.1"/>
</dbReference>
<sequence length="281" mass="33393">MQKNKIKPLKDLRLLDRFLFAELMEDEECSKEVLEIILGKEISLLSKDQTEKEIRTATWLKSIRLDVYSVDEEGTVYDTEMQQNWRDDLEKRSRYYQGLLDSSLLVPGEQSYNALNDTYIIMIMPFDLFRKGRYQYTIKAFCEEDKEIQIQDGATRIFLNTHGKNKEEIRPELIEFLNYVEKTNELQEETFRSEKVTKIQKAVRQIKSNEEIGVKYMQKWEEIAEARAEGRTEGREEYTLELIRKKQEKGKSLAQIAEDLEMTEEEVQSVLERIREESEEQ</sequence>
<dbReference type="Proteomes" id="UP000775686">
    <property type="component" value="Unassembled WGS sequence"/>
</dbReference>
<keyword evidence="3" id="KW-1185">Reference proteome</keyword>
<dbReference type="NCBIfam" id="TIGR01784">
    <property type="entry name" value="T_den_put_tspse"/>
    <property type="match status" value="1"/>
</dbReference>
<evidence type="ECO:0000313" key="3">
    <source>
        <dbReference type="Proteomes" id="UP000775686"/>
    </source>
</evidence>
<evidence type="ECO:0000313" key="2">
    <source>
        <dbReference type="EMBL" id="MBM6745563.1"/>
    </source>
</evidence>
<feature type="coiled-coil region" evidence="1">
    <location>
        <begin position="253"/>
        <end position="280"/>
    </location>
</feature>
<keyword evidence="1" id="KW-0175">Coiled coil</keyword>
<accession>A0ABS2EKJ8</accession>
<gene>
    <name evidence="2" type="ORF">H6A32_14930</name>
</gene>
<protein>
    <submittedName>
        <fullName evidence="2">Rpn family recombination-promoting nuclease/putative transposase</fullName>
    </submittedName>
</protein>
<evidence type="ECO:0000256" key="1">
    <source>
        <dbReference type="SAM" id="Coils"/>
    </source>
</evidence>
<dbReference type="Pfam" id="PF12784">
    <property type="entry name" value="PDDEXK_2"/>
    <property type="match status" value="1"/>
</dbReference>
<reference evidence="2 3" key="1">
    <citation type="journal article" date="2021" name="Sci. Rep.">
        <title>The distribution of antibiotic resistance genes in chicken gut microbiota commensals.</title>
        <authorList>
            <person name="Juricova H."/>
            <person name="Matiasovicova J."/>
            <person name="Kubasova T."/>
            <person name="Cejkova D."/>
            <person name="Rychlik I."/>
        </authorList>
    </citation>
    <scope>NUCLEOTIDE SEQUENCE [LARGE SCALE GENOMIC DNA]</scope>
    <source>
        <strain evidence="2 3">An770</strain>
    </source>
</reference>
<comment type="caution">
    <text evidence="2">The sequence shown here is derived from an EMBL/GenBank/DDBJ whole genome shotgun (WGS) entry which is preliminary data.</text>
</comment>
<dbReference type="EMBL" id="JACJKH010000040">
    <property type="protein sequence ID" value="MBM6745563.1"/>
    <property type="molecule type" value="Genomic_DNA"/>
</dbReference>
<name>A0ABS2EKJ8_9FIRM</name>